<feature type="domain" description="C2H2-type" evidence="11">
    <location>
        <begin position="378"/>
        <end position="405"/>
    </location>
</feature>
<evidence type="ECO:0000256" key="5">
    <source>
        <dbReference type="ARBA" id="ARBA00022771"/>
    </source>
</evidence>
<feature type="domain" description="C2H2-type" evidence="11">
    <location>
        <begin position="350"/>
        <end position="377"/>
    </location>
</feature>
<keyword evidence="6" id="KW-0862">Zinc</keyword>
<feature type="domain" description="C2H2-type" evidence="11">
    <location>
        <begin position="177"/>
        <end position="204"/>
    </location>
</feature>
<keyword evidence="4" id="KW-0677">Repeat</keyword>
<keyword evidence="13" id="KW-1185">Reference proteome</keyword>
<comment type="caution">
    <text evidence="12">The sequence shown here is derived from an EMBL/GenBank/DDBJ whole genome shotgun (WGS) entry which is preliminary data.</text>
</comment>
<dbReference type="FunFam" id="3.30.160.60:FF:001498">
    <property type="entry name" value="Zinc finger protein 404"/>
    <property type="match status" value="1"/>
</dbReference>
<gene>
    <name evidence="12" type="ORF">HHI36_010638</name>
</gene>
<evidence type="ECO:0000256" key="7">
    <source>
        <dbReference type="ARBA" id="ARBA00023015"/>
    </source>
</evidence>
<dbReference type="FunFam" id="3.30.160.60:FF:002343">
    <property type="entry name" value="Zinc finger protein 33A"/>
    <property type="match status" value="2"/>
</dbReference>
<keyword evidence="3" id="KW-0479">Metal-binding</keyword>
<dbReference type="PANTHER" id="PTHR16515:SF32">
    <property type="entry name" value="PR DOMAIN ZINC FINGER PROTEIN 5"/>
    <property type="match status" value="1"/>
</dbReference>
<dbReference type="SUPFAM" id="SSF57667">
    <property type="entry name" value="beta-beta-alpha zinc fingers"/>
    <property type="match status" value="7"/>
</dbReference>
<organism evidence="12 13">
    <name type="scientific">Cryptolaemus montrouzieri</name>
    <dbReference type="NCBI Taxonomy" id="559131"/>
    <lineage>
        <taxon>Eukaryota</taxon>
        <taxon>Metazoa</taxon>
        <taxon>Ecdysozoa</taxon>
        <taxon>Arthropoda</taxon>
        <taxon>Hexapoda</taxon>
        <taxon>Insecta</taxon>
        <taxon>Pterygota</taxon>
        <taxon>Neoptera</taxon>
        <taxon>Endopterygota</taxon>
        <taxon>Coleoptera</taxon>
        <taxon>Polyphaga</taxon>
        <taxon>Cucujiformia</taxon>
        <taxon>Coccinelloidea</taxon>
        <taxon>Coccinellidae</taxon>
        <taxon>Scymninae</taxon>
        <taxon>Scymnini</taxon>
        <taxon>Cryptolaemus</taxon>
    </lineage>
</organism>
<feature type="domain" description="C2H2-type" evidence="11">
    <location>
        <begin position="293"/>
        <end position="320"/>
    </location>
</feature>
<dbReference type="FunFam" id="3.30.160.60:FF:000446">
    <property type="entry name" value="Zinc finger protein"/>
    <property type="match status" value="1"/>
</dbReference>
<dbReference type="Pfam" id="PF13912">
    <property type="entry name" value="zf-C2H2_6"/>
    <property type="match status" value="1"/>
</dbReference>
<dbReference type="FunFam" id="3.30.160.60:FF:000624">
    <property type="entry name" value="zinc finger protein 697"/>
    <property type="match status" value="1"/>
</dbReference>
<dbReference type="FunFam" id="3.30.160.60:FF:000557">
    <property type="entry name" value="zinc finger and SCAN domain-containing protein 29"/>
    <property type="match status" value="1"/>
</dbReference>
<proteinExistence type="inferred from homology"/>
<dbReference type="GO" id="GO:0006357">
    <property type="term" value="P:regulation of transcription by RNA polymerase II"/>
    <property type="evidence" value="ECO:0007669"/>
    <property type="project" value="UniProtKB-ARBA"/>
</dbReference>
<feature type="domain" description="C2H2-type" evidence="11">
    <location>
        <begin position="406"/>
        <end position="433"/>
    </location>
</feature>
<evidence type="ECO:0000256" key="2">
    <source>
        <dbReference type="ARBA" id="ARBA00006991"/>
    </source>
</evidence>
<dbReference type="SMART" id="SM00355">
    <property type="entry name" value="ZnF_C2H2"/>
    <property type="match status" value="12"/>
</dbReference>
<comment type="subcellular location">
    <subcellularLocation>
        <location evidence="1">Nucleus</location>
    </subcellularLocation>
</comment>
<evidence type="ECO:0000256" key="4">
    <source>
        <dbReference type="ARBA" id="ARBA00022737"/>
    </source>
</evidence>
<keyword evidence="8" id="KW-0804">Transcription</keyword>
<protein>
    <recommendedName>
        <fullName evidence="11">C2H2-type domain-containing protein</fullName>
    </recommendedName>
</protein>
<name>A0ABD2MJC4_9CUCU</name>
<dbReference type="Pfam" id="PF00096">
    <property type="entry name" value="zf-C2H2"/>
    <property type="match status" value="10"/>
</dbReference>
<evidence type="ECO:0000259" key="11">
    <source>
        <dbReference type="PROSITE" id="PS50157"/>
    </source>
</evidence>
<dbReference type="InterPro" id="IPR050331">
    <property type="entry name" value="Zinc_finger"/>
</dbReference>
<dbReference type="FunFam" id="3.30.160.60:FF:000358">
    <property type="entry name" value="zinc finger protein 24"/>
    <property type="match status" value="1"/>
</dbReference>
<comment type="similarity">
    <text evidence="2">Belongs to the krueppel C2H2-type zinc-finger protein family.</text>
</comment>
<dbReference type="InterPro" id="IPR013087">
    <property type="entry name" value="Znf_C2H2_type"/>
</dbReference>
<dbReference type="FunFam" id="3.30.160.60:FF:001289">
    <property type="entry name" value="Zinc finger protein 574"/>
    <property type="match status" value="1"/>
</dbReference>
<dbReference type="PROSITE" id="PS50157">
    <property type="entry name" value="ZINC_FINGER_C2H2_2"/>
    <property type="match status" value="11"/>
</dbReference>
<keyword evidence="5 10" id="KW-0863">Zinc-finger</keyword>
<evidence type="ECO:0000256" key="1">
    <source>
        <dbReference type="ARBA" id="ARBA00004123"/>
    </source>
</evidence>
<reference evidence="12 13" key="1">
    <citation type="journal article" date="2021" name="BMC Biol.">
        <title>Horizontally acquired antibacterial genes associated with adaptive radiation of ladybird beetles.</title>
        <authorList>
            <person name="Li H.S."/>
            <person name="Tang X.F."/>
            <person name="Huang Y.H."/>
            <person name="Xu Z.Y."/>
            <person name="Chen M.L."/>
            <person name="Du X.Y."/>
            <person name="Qiu B.Y."/>
            <person name="Chen P.T."/>
            <person name="Zhang W."/>
            <person name="Slipinski A."/>
            <person name="Escalona H.E."/>
            <person name="Waterhouse R.M."/>
            <person name="Zwick A."/>
            <person name="Pang H."/>
        </authorList>
    </citation>
    <scope>NUCLEOTIDE SEQUENCE [LARGE SCALE GENOMIC DNA]</scope>
    <source>
        <strain evidence="12">SYSU2018</strain>
    </source>
</reference>
<keyword evidence="9" id="KW-0539">Nucleus</keyword>
<evidence type="ECO:0000256" key="6">
    <source>
        <dbReference type="ARBA" id="ARBA00022833"/>
    </source>
</evidence>
<feature type="domain" description="C2H2-type" evidence="11">
    <location>
        <begin position="462"/>
        <end position="490"/>
    </location>
</feature>
<accession>A0ABD2MJC4</accession>
<feature type="domain" description="C2H2-type" evidence="11">
    <location>
        <begin position="261"/>
        <end position="283"/>
    </location>
</feature>
<feature type="domain" description="C2H2-type" evidence="11">
    <location>
        <begin position="322"/>
        <end position="349"/>
    </location>
</feature>
<dbReference type="InterPro" id="IPR036236">
    <property type="entry name" value="Znf_C2H2_sf"/>
</dbReference>
<evidence type="ECO:0000256" key="9">
    <source>
        <dbReference type="ARBA" id="ARBA00023242"/>
    </source>
</evidence>
<evidence type="ECO:0000256" key="8">
    <source>
        <dbReference type="ARBA" id="ARBA00023163"/>
    </source>
</evidence>
<dbReference type="Gene3D" id="3.30.160.60">
    <property type="entry name" value="Classic Zinc Finger"/>
    <property type="match status" value="10"/>
</dbReference>
<dbReference type="PANTHER" id="PTHR16515">
    <property type="entry name" value="PR DOMAIN ZINC FINGER PROTEIN"/>
    <property type="match status" value="1"/>
</dbReference>
<feature type="domain" description="C2H2-type" evidence="11">
    <location>
        <begin position="434"/>
        <end position="461"/>
    </location>
</feature>
<sequence length="601" mass="69945">MSNEKNSVKIKTEPEDIINDDFVFKESEAWLDLPIPFKEELDSAEERSTEIYLDEVSAAVNANIAQIGEDLVETSNKHLNDVKIQMEALQRTLMGEKLRDRRFKINPREKKTKEVSKNTITYNEKTNNVHIDPANDENSSLDCDDDDLPKCIVCRRVFNDEAGLEEHINNRTPGVNLGCCGCNKVFRDNSQLNIHFRTHTGEKPFECKECDKKFSIKGNLNKHMRVHTGERRFECKTCSKRFIQFAHLDDHIKTHTGERPFNCEECHSAFKTKALLKKHKKNHDEHLVRKRCVRCPICDKVMKTSKQLYGHMKLHCQEDEPFKCEVCGKNYKTLFYLQSHQKMHEGIKPYKCSVCEKAFVASSQLRRHENSHAGFKPYHCEICFKSFGVYQNLKRHILTHTGDRPFSCVTCGKSFLTYENMNRHTRTHTGEKPFSCDICGRKFAHSTTVKEHRRTHTGDKPYGCSICNKRFSLNKVLYRHMRMRHPELHETFEKVNDIPKQVRLQVAHNFDKDEYQKPDYINCSDILNGEVKFEGSENEDEKPLKYINSKAMDSLKNSYVPKYVAPENIKSENAIEEAKAQIGNVEVCMDSVKKENDWDTQ</sequence>
<dbReference type="GO" id="GO:0005634">
    <property type="term" value="C:nucleus"/>
    <property type="evidence" value="ECO:0007669"/>
    <property type="project" value="UniProtKB-SubCell"/>
</dbReference>
<feature type="domain" description="C2H2-type" evidence="11">
    <location>
        <begin position="233"/>
        <end position="260"/>
    </location>
</feature>
<evidence type="ECO:0000313" key="12">
    <source>
        <dbReference type="EMBL" id="KAL3266467.1"/>
    </source>
</evidence>
<feature type="domain" description="C2H2-type" evidence="11">
    <location>
        <begin position="205"/>
        <end position="232"/>
    </location>
</feature>
<dbReference type="Proteomes" id="UP001516400">
    <property type="component" value="Unassembled WGS sequence"/>
</dbReference>
<dbReference type="GO" id="GO:0008270">
    <property type="term" value="F:zinc ion binding"/>
    <property type="evidence" value="ECO:0007669"/>
    <property type="project" value="UniProtKB-KW"/>
</dbReference>
<dbReference type="AlphaFoldDB" id="A0ABD2MJC4"/>
<keyword evidence="7" id="KW-0805">Transcription regulation</keyword>
<evidence type="ECO:0000256" key="3">
    <source>
        <dbReference type="ARBA" id="ARBA00022723"/>
    </source>
</evidence>
<dbReference type="EMBL" id="JABFTP020000001">
    <property type="protein sequence ID" value="KAL3266467.1"/>
    <property type="molecule type" value="Genomic_DNA"/>
</dbReference>
<evidence type="ECO:0000256" key="10">
    <source>
        <dbReference type="PROSITE-ProRule" id="PRU00042"/>
    </source>
</evidence>
<dbReference type="PROSITE" id="PS00028">
    <property type="entry name" value="ZINC_FINGER_C2H2_1"/>
    <property type="match status" value="11"/>
</dbReference>
<evidence type="ECO:0000313" key="13">
    <source>
        <dbReference type="Proteomes" id="UP001516400"/>
    </source>
</evidence>